<dbReference type="AlphaFoldDB" id="A0A9P0TEZ4"/>
<evidence type="ECO:0000313" key="2">
    <source>
        <dbReference type="Proteomes" id="UP001152562"/>
    </source>
</evidence>
<gene>
    <name evidence="1" type="ORF">PIBRA_LOCUS7078</name>
</gene>
<dbReference type="InterPro" id="IPR036682">
    <property type="entry name" value="OS_D_A10/PebIII_sf"/>
</dbReference>
<organism evidence="1 2">
    <name type="scientific">Pieris brassicae</name>
    <name type="common">White butterfly</name>
    <name type="synonym">Large white butterfly</name>
    <dbReference type="NCBI Taxonomy" id="7116"/>
    <lineage>
        <taxon>Eukaryota</taxon>
        <taxon>Metazoa</taxon>
        <taxon>Ecdysozoa</taxon>
        <taxon>Arthropoda</taxon>
        <taxon>Hexapoda</taxon>
        <taxon>Insecta</taxon>
        <taxon>Pterygota</taxon>
        <taxon>Neoptera</taxon>
        <taxon>Endopterygota</taxon>
        <taxon>Lepidoptera</taxon>
        <taxon>Glossata</taxon>
        <taxon>Ditrysia</taxon>
        <taxon>Papilionoidea</taxon>
        <taxon>Pieridae</taxon>
        <taxon>Pierinae</taxon>
        <taxon>Pieris</taxon>
    </lineage>
</organism>
<proteinExistence type="predicted"/>
<dbReference type="EMBL" id="CALOZG010000010">
    <property type="protein sequence ID" value="CAH4030423.1"/>
    <property type="molecule type" value="Genomic_DNA"/>
</dbReference>
<reference evidence="1" key="1">
    <citation type="submission" date="2022-05" db="EMBL/GenBank/DDBJ databases">
        <authorList>
            <person name="Okamura Y."/>
        </authorList>
    </citation>
    <scope>NUCLEOTIDE SEQUENCE</scope>
</reference>
<comment type="caution">
    <text evidence="1">The sequence shown here is derived from an EMBL/GenBank/DDBJ whole genome shotgun (WGS) entry which is preliminary data.</text>
</comment>
<sequence length="76" mass="8624">MEKGPCTKDGKNFKRVLPETIQTACGRCSQKQKAVVRKMLLGIRSKSEVRFTELLEKYDPTATNRDALYNFLVTGN</sequence>
<name>A0A9P0TEZ4_PIEBR</name>
<accession>A0A9P0TEZ4</accession>
<protein>
    <submittedName>
        <fullName evidence="1">Uncharacterized protein</fullName>
    </submittedName>
</protein>
<dbReference type="InterPro" id="IPR005055">
    <property type="entry name" value="A10/PebIII"/>
</dbReference>
<dbReference type="Gene3D" id="1.10.2080.10">
    <property type="entry name" value="Insect odorant-binding protein A10/Ejaculatory bulb-specific protein 3"/>
    <property type="match status" value="1"/>
</dbReference>
<dbReference type="PANTHER" id="PTHR11257">
    <property type="entry name" value="CHEMOSENSORY PROTEIN-RELATED"/>
    <property type="match status" value="1"/>
</dbReference>
<keyword evidence="2" id="KW-1185">Reference proteome</keyword>
<dbReference type="Pfam" id="PF03392">
    <property type="entry name" value="OS-D"/>
    <property type="match status" value="1"/>
</dbReference>
<dbReference type="Proteomes" id="UP001152562">
    <property type="component" value="Unassembled WGS sequence"/>
</dbReference>
<evidence type="ECO:0000313" key="1">
    <source>
        <dbReference type="EMBL" id="CAH4030423.1"/>
    </source>
</evidence>
<dbReference type="SUPFAM" id="SSF100910">
    <property type="entry name" value="Chemosensory protein Csp2"/>
    <property type="match status" value="1"/>
</dbReference>
<dbReference type="PANTHER" id="PTHR11257:SF13">
    <property type="entry name" value="GEO07322P1"/>
    <property type="match status" value="1"/>
</dbReference>